<organism evidence="2 3">
    <name type="scientific">Mycena chlorophos</name>
    <name type="common">Agaric fungus</name>
    <name type="synonym">Agaricus chlorophos</name>
    <dbReference type="NCBI Taxonomy" id="658473"/>
    <lineage>
        <taxon>Eukaryota</taxon>
        <taxon>Fungi</taxon>
        <taxon>Dikarya</taxon>
        <taxon>Basidiomycota</taxon>
        <taxon>Agaricomycotina</taxon>
        <taxon>Agaricomycetes</taxon>
        <taxon>Agaricomycetidae</taxon>
        <taxon>Agaricales</taxon>
        <taxon>Marasmiineae</taxon>
        <taxon>Mycenaceae</taxon>
        <taxon>Mycena</taxon>
    </lineage>
</organism>
<sequence>MHRREDDESAKRGKAATKAERESKKLNKARIREVRPQRTAVLKPPTTNRQHSRGQQRTTPHEPPSPAHTKDSPRTRPLATVQRTLSATSDQVDEKPESPRTPNAKSRAPPKRTQSYARGRDIRA</sequence>
<reference evidence="2" key="1">
    <citation type="submission" date="2014-09" db="EMBL/GenBank/DDBJ databases">
        <title>Genome sequence of the luminous mushroom Mycena chlorophos for searching fungal bioluminescence genes.</title>
        <authorList>
            <person name="Tanaka Y."/>
            <person name="Kasuga D."/>
            <person name="Oba Y."/>
            <person name="Hase S."/>
            <person name="Sato K."/>
            <person name="Oba Y."/>
            <person name="Sakakibara Y."/>
        </authorList>
    </citation>
    <scope>NUCLEOTIDE SEQUENCE</scope>
</reference>
<protein>
    <submittedName>
        <fullName evidence="2">Uncharacterized protein</fullName>
    </submittedName>
</protein>
<name>A0ABQ0M2C8_MYCCL</name>
<feature type="compositionally biased region" description="Polar residues" evidence="1">
    <location>
        <begin position="81"/>
        <end position="90"/>
    </location>
</feature>
<feature type="compositionally biased region" description="Basic and acidic residues" evidence="1">
    <location>
        <begin position="1"/>
        <end position="36"/>
    </location>
</feature>
<evidence type="ECO:0000313" key="2">
    <source>
        <dbReference type="EMBL" id="GAT57452.1"/>
    </source>
</evidence>
<keyword evidence="3" id="KW-1185">Reference proteome</keyword>
<proteinExistence type="predicted"/>
<evidence type="ECO:0000256" key="1">
    <source>
        <dbReference type="SAM" id="MobiDB-lite"/>
    </source>
</evidence>
<feature type="compositionally biased region" description="Polar residues" evidence="1">
    <location>
        <begin position="45"/>
        <end position="58"/>
    </location>
</feature>
<evidence type="ECO:0000313" key="3">
    <source>
        <dbReference type="Proteomes" id="UP000815677"/>
    </source>
</evidence>
<dbReference type="EMBL" id="DF849461">
    <property type="protein sequence ID" value="GAT57452.1"/>
    <property type="molecule type" value="Genomic_DNA"/>
</dbReference>
<dbReference type="Proteomes" id="UP000815677">
    <property type="component" value="Unassembled WGS sequence"/>
</dbReference>
<feature type="region of interest" description="Disordered" evidence="1">
    <location>
        <begin position="1"/>
        <end position="124"/>
    </location>
</feature>
<accession>A0ABQ0M2C8</accession>
<gene>
    <name evidence="2" type="ORF">MCHLO_13983</name>
</gene>